<comment type="similarity">
    <text evidence="1 3">Belongs to the short-chain dehydrogenases/reductases (SDR) family.</text>
</comment>
<keyword evidence="2" id="KW-0560">Oxidoreductase</keyword>
<dbReference type="PIRSF" id="PIRSF000126">
    <property type="entry name" value="11-beta-HSD1"/>
    <property type="match status" value="1"/>
</dbReference>
<evidence type="ECO:0000256" key="1">
    <source>
        <dbReference type="ARBA" id="ARBA00006484"/>
    </source>
</evidence>
<dbReference type="InterPro" id="IPR002347">
    <property type="entry name" value="SDR_fam"/>
</dbReference>
<dbReference type="Gene3D" id="3.40.50.720">
    <property type="entry name" value="NAD(P)-binding Rossmann-like Domain"/>
    <property type="match status" value="1"/>
</dbReference>
<dbReference type="PRINTS" id="PR00081">
    <property type="entry name" value="GDHRDH"/>
</dbReference>
<proteinExistence type="inferred from homology"/>
<evidence type="ECO:0000256" key="2">
    <source>
        <dbReference type="ARBA" id="ARBA00023002"/>
    </source>
</evidence>
<dbReference type="Proteomes" id="UP001055153">
    <property type="component" value="Unassembled WGS sequence"/>
</dbReference>
<keyword evidence="5" id="KW-1185">Reference proteome</keyword>
<evidence type="ECO:0008006" key="6">
    <source>
        <dbReference type="Google" id="ProtNLM"/>
    </source>
</evidence>
<evidence type="ECO:0000313" key="5">
    <source>
        <dbReference type="Proteomes" id="UP001055153"/>
    </source>
</evidence>
<dbReference type="SUPFAM" id="SSF51735">
    <property type="entry name" value="NAD(P)-binding Rossmann-fold domains"/>
    <property type="match status" value="1"/>
</dbReference>
<dbReference type="PANTHER" id="PTHR44196:SF2">
    <property type="entry name" value="SHORT-CHAIN DEHYDROGENASE-RELATED"/>
    <property type="match status" value="1"/>
</dbReference>
<dbReference type="InterPro" id="IPR020904">
    <property type="entry name" value="Sc_DH/Rdtase_CS"/>
</dbReference>
<dbReference type="EMBL" id="BPQQ01000100">
    <property type="protein sequence ID" value="GJE04053.1"/>
    <property type="molecule type" value="Genomic_DNA"/>
</dbReference>
<dbReference type="PRINTS" id="PR00080">
    <property type="entry name" value="SDRFAMILY"/>
</dbReference>
<dbReference type="CDD" id="cd05233">
    <property type="entry name" value="SDR_c"/>
    <property type="match status" value="1"/>
</dbReference>
<gene>
    <name evidence="4" type="ORF">GMJLKIPL_6013</name>
</gene>
<dbReference type="InterPro" id="IPR036291">
    <property type="entry name" value="NAD(P)-bd_dom_sf"/>
</dbReference>
<dbReference type="Pfam" id="PF00106">
    <property type="entry name" value="adh_short"/>
    <property type="match status" value="1"/>
</dbReference>
<dbReference type="PROSITE" id="PS00061">
    <property type="entry name" value="ADH_SHORT"/>
    <property type="match status" value="1"/>
</dbReference>
<comment type="caution">
    <text evidence="4">The sequence shown here is derived from an EMBL/GenBank/DDBJ whole genome shotgun (WGS) entry which is preliminary data.</text>
</comment>
<protein>
    <recommendedName>
        <fullName evidence="6">SDR family oxidoreductase</fullName>
    </recommendedName>
</protein>
<evidence type="ECO:0000313" key="4">
    <source>
        <dbReference type="EMBL" id="GJE04053.1"/>
    </source>
</evidence>
<sequence>MAETHPGTALVTGASSGIGATYAAHLARRGHDLILVARDRSRLDAAAARLQAETGRRVEVLPADLTAAADLDAVAARLSADEAIRLVVNAAGFGPLGPVLGGPRSLYDDMVALNVTALQRLTLAAAEAFAARGGGTIVNVGSVVALAPERFNAGYVATKAFVLALTQALASELGPRGVRLQAVLPGITRTEFFARAGADLSAIPPGMVMEADDLVAAALAGLDAGEGVTIPSLPDAGDWQAYEAARQRLGPNLSLSVPAARYAVPPVAAVA</sequence>
<reference evidence="4" key="1">
    <citation type="journal article" date="2021" name="Front. Microbiol.">
        <title>Comprehensive Comparative Genomics and Phenotyping of Methylobacterium Species.</title>
        <authorList>
            <person name="Alessa O."/>
            <person name="Ogura Y."/>
            <person name="Fujitani Y."/>
            <person name="Takami H."/>
            <person name="Hayashi T."/>
            <person name="Sahin N."/>
            <person name="Tani A."/>
        </authorList>
    </citation>
    <scope>NUCLEOTIDE SEQUENCE</scope>
    <source>
        <strain evidence="4">DSM 17168</strain>
    </source>
</reference>
<evidence type="ECO:0000256" key="3">
    <source>
        <dbReference type="RuleBase" id="RU000363"/>
    </source>
</evidence>
<organism evidence="4 5">
    <name type="scientific">Methylobacterium isbiliense</name>
    <dbReference type="NCBI Taxonomy" id="315478"/>
    <lineage>
        <taxon>Bacteria</taxon>
        <taxon>Pseudomonadati</taxon>
        <taxon>Pseudomonadota</taxon>
        <taxon>Alphaproteobacteria</taxon>
        <taxon>Hyphomicrobiales</taxon>
        <taxon>Methylobacteriaceae</taxon>
        <taxon>Methylobacterium</taxon>
    </lineage>
</organism>
<accession>A0ABQ4SQG4</accession>
<name>A0ABQ4SQG4_9HYPH</name>
<dbReference type="PANTHER" id="PTHR44196">
    <property type="entry name" value="DEHYDROGENASE/REDUCTASE SDR FAMILY MEMBER 7B"/>
    <property type="match status" value="1"/>
</dbReference>
<dbReference type="RefSeq" id="WP_238241423.1">
    <property type="nucleotide sequence ID" value="NZ_BPQQ01000100.1"/>
</dbReference>
<reference evidence="4" key="2">
    <citation type="submission" date="2021-08" db="EMBL/GenBank/DDBJ databases">
        <authorList>
            <person name="Tani A."/>
            <person name="Ola A."/>
            <person name="Ogura Y."/>
            <person name="Katsura K."/>
            <person name="Hayashi T."/>
        </authorList>
    </citation>
    <scope>NUCLEOTIDE SEQUENCE</scope>
    <source>
        <strain evidence="4">DSM 17168</strain>
    </source>
</reference>